<gene>
    <name evidence="2" type="ORF">KC19_11G159500</name>
</gene>
<dbReference type="EMBL" id="CM026432">
    <property type="protein sequence ID" value="KAG0557822.1"/>
    <property type="molecule type" value="Genomic_DNA"/>
</dbReference>
<evidence type="ECO:0000256" key="1">
    <source>
        <dbReference type="SAM" id="MobiDB-lite"/>
    </source>
</evidence>
<name>A0A8T0GLA9_CERPU</name>
<evidence type="ECO:0000313" key="3">
    <source>
        <dbReference type="Proteomes" id="UP000822688"/>
    </source>
</evidence>
<protein>
    <submittedName>
        <fullName evidence="2">Uncharacterized protein</fullName>
    </submittedName>
</protein>
<reference evidence="2 3" key="1">
    <citation type="submission" date="2020-06" db="EMBL/GenBank/DDBJ databases">
        <title>WGS assembly of Ceratodon purpureus strain R40.</title>
        <authorList>
            <person name="Carey S.B."/>
            <person name="Jenkins J."/>
            <person name="Shu S."/>
            <person name="Lovell J.T."/>
            <person name="Sreedasyam A."/>
            <person name="Maumus F."/>
            <person name="Tiley G.P."/>
            <person name="Fernandez-Pozo N."/>
            <person name="Barry K."/>
            <person name="Chen C."/>
            <person name="Wang M."/>
            <person name="Lipzen A."/>
            <person name="Daum C."/>
            <person name="Saski C.A."/>
            <person name="Payton A.C."/>
            <person name="Mcbreen J.C."/>
            <person name="Conrad R.E."/>
            <person name="Kollar L.M."/>
            <person name="Olsson S."/>
            <person name="Huttunen S."/>
            <person name="Landis J.B."/>
            <person name="Wickett N.J."/>
            <person name="Johnson M.G."/>
            <person name="Rensing S.A."/>
            <person name="Grimwood J."/>
            <person name="Schmutz J."/>
            <person name="Mcdaniel S.F."/>
        </authorList>
    </citation>
    <scope>NUCLEOTIDE SEQUENCE [LARGE SCALE GENOMIC DNA]</scope>
    <source>
        <strain evidence="2 3">R40</strain>
    </source>
</reference>
<sequence>MCERVVAVESPKKHPRALPSSNGHLSPAHSGRVGIKVLQSQHFLTWPYYQSVPCLYSLGHQYLQRTTLDYLQQS</sequence>
<dbReference type="AlphaFoldDB" id="A0A8T0GLA9"/>
<dbReference type="Proteomes" id="UP000822688">
    <property type="component" value="Chromosome 11"/>
</dbReference>
<evidence type="ECO:0000313" key="2">
    <source>
        <dbReference type="EMBL" id="KAG0557822.1"/>
    </source>
</evidence>
<accession>A0A8T0GLA9</accession>
<feature type="region of interest" description="Disordered" evidence="1">
    <location>
        <begin position="8"/>
        <end position="27"/>
    </location>
</feature>
<proteinExistence type="predicted"/>
<comment type="caution">
    <text evidence="2">The sequence shown here is derived from an EMBL/GenBank/DDBJ whole genome shotgun (WGS) entry which is preliminary data.</text>
</comment>
<organism evidence="2 3">
    <name type="scientific">Ceratodon purpureus</name>
    <name type="common">Fire moss</name>
    <name type="synonym">Dicranum purpureum</name>
    <dbReference type="NCBI Taxonomy" id="3225"/>
    <lineage>
        <taxon>Eukaryota</taxon>
        <taxon>Viridiplantae</taxon>
        <taxon>Streptophyta</taxon>
        <taxon>Embryophyta</taxon>
        <taxon>Bryophyta</taxon>
        <taxon>Bryophytina</taxon>
        <taxon>Bryopsida</taxon>
        <taxon>Dicranidae</taxon>
        <taxon>Pseudoditrichales</taxon>
        <taxon>Ditrichaceae</taxon>
        <taxon>Ceratodon</taxon>
    </lineage>
</organism>
<keyword evidence="3" id="KW-1185">Reference proteome</keyword>